<dbReference type="Proteomes" id="UP001056778">
    <property type="component" value="Chromosome 3"/>
</dbReference>
<evidence type="ECO:0000313" key="2">
    <source>
        <dbReference type="Proteomes" id="UP001056778"/>
    </source>
</evidence>
<name>A0ACB9TFL0_HOLOL</name>
<proteinExistence type="predicted"/>
<comment type="caution">
    <text evidence="1">The sequence shown here is derived from an EMBL/GenBank/DDBJ whole genome shotgun (WGS) entry which is preliminary data.</text>
</comment>
<evidence type="ECO:0000313" key="1">
    <source>
        <dbReference type="EMBL" id="KAI4465582.1"/>
    </source>
</evidence>
<dbReference type="EMBL" id="CM043017">
    <property type="protein sequence ID" value="KAI4465582.1"/>
    <property type="molecule type" value="Genomic_DNA"/>
</dbReference>
<sequence>MSSWDPLQIDYICSKHRPGNMWQVCRIYEVIPLIQILETKVSDKEAKILSEISISKTIYEELKAIVKQCYYVSSDNEEMRVLLDEHTVNSTRKLIEINSDFENENEENSRESHSLQSPRKVQAEVIKFDIYDLPPYQVYIESLDKNIGQLRDMALGNLLIKNKVEGIKRVDKRGRNRVSIEFSNLKAANSFLSSDFLERNNYEGYIPKHLVSCKGVIRNIDTNITEEFLLKNIKVESERPIIAVKRIKRKVQAEDQKINMVNTASVVVTFRGKSLPKSLSICYNFRQVEPYIAPVIQCFGCCRYGHIKAQCRSAIRCPACYDKHSLSSCPNKDNPTCHFCEGNHLSTEEGISFNKRVCPEFLNQKKIKDLKAAYNYSYCEASKLCDNSVRKSFNRLNDDHDFPLLNQVSSVDSFIPRSNVYSSPKKNNFTFTKTIPVKKRILDKNENFYNNNLLVNPNGRQTELPNKRVRSMDSDIRDNDRQVTQYVLEESSSNSADNIIPVLKSMFSKDPKNLFGILKSIFPPQFHNNFLWIESLQTEKALIH</sequence>
<reference evidence="1" key="1">
    <citation type="submission" date="2022-04" db="EMBL/GenBank/DDBJ databases">
        <title>Chromosome-scale genome assembly of Holotrichia oblita Faldermann.</title>
        <authorList>
            <person name="Rongchong L."/>
        </authorList>
    </citation>
    <scope>NUCLEOTIDE SEQUENCE</scope>
    <source>
        <strain evidence="1">81SQS9</strain>
    </source>
</reference>
<gene>
    <name evidence="1" type="ORF">MML48_3g00004891</name>
</gene>
<keyword evidence="1" id="KW-0378">Hydrolase</keyword>
<keyword evidence="2" id="KW-1185">Reference proteome</keyword>
<keyword evidence="1" id="KW-0482">Metalloprotease</keyword>
<organism evidence="1 2">
    <name type="scientific">Holotrichia oblita</name>
    <name type="common">Chafer beetle</name>
    <dbReference type="NCBI Taxonomy" id="644536"/>
    <lineage>
        <taxon>Eukaryota</taxon>
        <taxon>Metazoa</taxon>
        <taxon>Ecdysozoa</taxon>
        <taxon>Arthropoda</taxon>
        <taxon>Hexapoda</taxon>
        <taxon>Insecta</taxon>
        <taxon>Pterygota</taxon>
        <taxon>Neoptera</taxon>
        <taxon>Endopterygota</taxon>
        <taxon>Coleoptera</taxon>
        <taxon>Polyphaga</taxon>
        <taxon>Scarabaeiformia</taxon>
        <taxon>Scarabaeidae</taxon>
        <taxon>Melolonthinae</taxon>
        <taxon>Holotrichia</taxon>
    </lineage>
</organism>
<accession>A0ACB9TFL0</accession>
<protein>
    <submittedName>
        <fullName evidence="1">Zinc metalloprotease family m13 neprilysin-related</fullName>
    </submittedName>
</protein>
<keyword evidence="1" id="KW-0645">Protease</keyword>